<dbReference type="EMBL" id="JBCNJP010000007">
    <property type="protein sequence ID" value="KAK9077637.1"/>
    <property type="molecule type" value="Genomic_DNA"/>
</dbReference>
<dbReference type="Proteomes" id="UP001408789">
    <property type="component" value="Unassembled WGS sequence"/>
</dbReference>
<keyword evidence="4" id="KW-1185">Reference proteome</keyword>
<dbReference type="AlphaFoldDB" id="A0AAP0HAJ9"/>
<sequence length="433" mass="48062">MVDNELISPEESGNLGETGTKFENNGAFRVEEVNCQLLEEINVPATAVVSPSVTVVVSVDDTRSPFSAANKRQGLKKWKRIPRELAKKAGRNLKPRENGDFTVRKGMVNDFGNPPVQPGFATSADSEGSSWSSTASDSRIRDEISSLNGENSVLVDDLPDDHRRNGRIGPGKKARGVKMEKENSDFGIMGSDFRRSNFVFVQGGETVASKGRQSGTFAEPDGESSDDLHLNEEAEITFVKTDAESDDVSLPTDDTGDGKHEGSMEHDALVGSIKDFLFAREEFEKEVQKWRDVGKDDPLIFNDPIQEILELKDAKILKLESALSSGGVESELEDCLMKVIQANVEYVVITTTTRRLTEGPLREIKHNLHQKIVSSQDLQPTKKQDGNLETKESLKNLQNRVCRFSLCFMIQFMLLLVTLYLEFSPQYVEVVPT</sequence>
<evidence type="ECO:0000313" key="4">
    <source>
        <dbReference type="Proteomes" id="UP001408789"/>
    </source>
</evidence>
<dbReference type="EMBL" id="JBCNJP010000007">
    <property type="protein sequence ID" value="KAK9077635.1"/>
    <property type="molecule type" value="Genomic_DNA"/>
</dbReference>
<feature type="compositionally biased region" description="Polar residues" evidence="1">
    <location>
        <begin position="123"/>
        <end position="137"/>
    </location>
</feature>
<accession>A0AAP0HAJ9</accession>
<evidence type="ECO:0000313" key="2">
    <source>
        <dbReference type="EMBL" id="KAK9077635.1"/>
    </source>
</evidence>
<proteinExistence type="predicted"/>
<feature type="region of interest" description="Disordered" evidence="1">
    <location>
        <begin position="1"/>
        <end position="20"/>
    </location>
</feature>
<feature type="compositionally biased region" description="Basic residues" evidence="1">
    <location>
        <begin position="164"/>
        <end position="176"/>
    </location>
</feature>
<feature type="region of interest" description="Disordered" evidence="1">
    <location>
        <begin position="112"/>
        <end position="138"/>
    </location>
</feature>
<gene>
    <name evidence="2" type="ORF">SSX86_005972</name>
    <name evidence="3" type="ORF">SSX86_005974</name>
</gene>
<comment type="caution">
    <text evidence="3">The sequence shown here is derived from an EMBL/GenBank/DDBJ whole genome shotgun (WGS) entry which is preliminary data.</text>
</comment>
<protein>
    <submittedName>
        <fullName evidence="3">Uncharacterized protein</fullName>
    </submittedName>
</protein>
<dbReference type="PANTHER" id="PTHR34562">
    <property type="entry name" value="WPP DOMAIN-INTERACTING PROTEIN 2"/>
    <property type="match status" value="1"/>
</dbReference>
<feature type="region of interest" description="Disordered" evidence="1">
    <location>
        <begin position="241"/>
        <end position="262"/>
    </location>
</feature>
<dbReference type="InterPro" id="IPR044696">
    <property type="entry name" value="WIP1/2/3"/>
</dbReference>
<dbReference type="PANTHER" id="PTHR34562:SF16">
    <property type="entry name" value="WPP DOMAIN-CONTAINING PROTEIN"/>
    <property type="match status" value="1"/>
</dbReference>
<name>A0AAP0HAJ9_9ASTR</name>
<organism evidence="3 4">
    <name type="scientific">Deinandra increscens subsp. villosa</name>
    <dbReference type="NCBI Taxonomy" id="3103831"/>
    <lineage>
        <taxon>Eukaryota</taxon>
        <taxon>Viridiplantae</taxon>
        <taxon>Streptophyta</taxon>
        <taxon>Embryophyta</taxon>
        <taxon>Tracheophyta</taxon>
        <taxon>Spermatophyta</taxon>
        <taxon>Magnoliopsida</taxon>
        <taxon>eudicotyledons</taxon>
        <taxon>Gunneridae</taxon>
        <taxon>Pentapetalae</taxon>
        <taxon>asterids</taxon>
        <taxon>campanulids</taxon>
        <taxon>Asterales</taxon>
        <taxon>Asteraceae</taxon>
        <taxon>Asteroideae</taxon>
        <taxon>Heliantheae alliance</taxon>
        <taxon>Madieae</taxon>
        <taxon>Madiinae</taxon>
        <taxon>Deinandra</taxon>
    </lineage>
</organism>
<reference evidence="3 4" key="1">
    <citation type="submission" date="2024-04" db="EMBL/GenBank/DDBJ databases">
        <title>The reference genome of an endangered Asteraceae, Deinandra increscens subsp. villosa, native to the Central Coast of California.</title>
        <authorList>
            <person name="Guilliams M."/>
            <person name="Hasenstab-Lehman K."/>
            <person name="Meyer R."/>
            <person name="Mcevoy S."/>
        </authorList>
    </citation>
    <scope>NUCLEOTIDE SEQUENCE [LARGE SCALE GENOMIC DNA]</scope>
    <source>
        <tissue evidence="3">Leaf</tissue>
    </source>
</reference>
<feature type="region of interest" description="Disordered" evidence="1">
    <location>
        <begin position="151"/>
        <end position="180"/>
    </location>
</feature>
<evidence type="ECO:0000313" key="3">
    <source>
        <dbReference type="EMBL" id="KAK9077637.1"/>
    </source>
</evidence>
<evidence type="ECO:0000256" key="1">
    <source>
        <dbReference type="SAM" id="MobiDB-lite"/>
    </source>
</evidence>